<gene>
    <name evidence="3" type="ORF">OGATHE_000490</name>
</gene>
<dbReference type="Gene3D" id="3.10.129.10">
    <property type="entry name" value="Hotdog Thioesterase"/>
    <property type="match status" value="1"/>
</dbReference>
<dbReference type="CDD" id="cd03443">
    <property type="entry name" value="PaaI_thioesterase"/>
    <property type="match status" value="1"/>
</dbReference>
<comment type="caution">
    <text evidence="3">The sequence shown here is derived from an EMBL/GenBank/DDBJ whole genome shotgun (WGS) entry which is preliminary data.</text>
</comment>
<evidence type="ECO:0000259" key="2">
    <source>
        <dbReference type="Pfam" id="PF03061"/>
    </source>
</evidence>
<dbReference type="Proteomes" id="UP000788993">
    <property type="component" value="Unassembled WGS sequence"/>
</dbReference>
<dbReference type="Pfam" id="PF03061">
    <property type="entry name" value="4HBT"/>
    <property type="match status" value="1"/>
</dbReference>
<feature type="transmembrane region" description="Helical" evidence="1">
    <location>
        <begin position="7"/>
        <end position="32"/>
    </location>
</feature>
<dbReference type="InterPro" id="IPR006683">
    <property type="entry name" value="Thioestr_dom"/>
</dbReference>
<keyword evidence="1" id="KW-0812">Transmembrane</keyword>
<protein>
    <recommendedName>
        <fullName evidence="2">Thioesterase domain-containing protein</fullName>
    </recommendedName>
</protein>
<evidence type="ECO:0000313" key="4">
    <source>
        <dbReference type="Proteomes" id="UP000788993"/>
    </source>
</evidence>
<accession>A0A9P8TGC6</accession>
<sequence length="228" mass="25238">MAFAKGFLRFAGVTGVSMVSFGAGVSVFGRAWPVLNEKDKQLANERSLQSLDFIKNSTLYKQLAADKSFELLSGSQLIPEAHRQYHVGQGLLNSPNHMTTDPIIFLNRDQGKMYCIAHLGAQTVGTDRKIHNGIIATIIDEGLCLCGFSKLPSKRGVTAQLKLDFFQKAPPESTVVLEAQVQEFRGRKCVITGTVKTLERSPIKVADGYCVLVEPVWFKYLNWVPVFT</sequence>
<dbReference type="PANTHER" id="PTHR47260">
    <property type="entry name" value="UPF0644 PROTEIN PB2B4.06"/>
    <property type="match status" value="1"/>
</dbReference>
<evidence type="ECO:0000256" key="1">
    <source>
        <dbReference type="SAM" id="Phobius"/>
    </source>
</evidence>
<reference evidence="3" key="2">
    <citation type="submission" date="2021-01" db="EMBL/GenBank/DDBJ databases">
        <authorList>
            <person name="Schikora-Tamarit M.A."/>
        </authorList>
    </citation>
    <scope>NUCLEOTIDE SEQUENCE</scope>
    <source>
        <strain evidence="3">NCAIM Y.01608</strain>
    </source>
</reference>
<dbReference type="EMBL" id="JAEUBD010000095">
    <property type="protein sequence ID" value="KAH3677836.1"/>
    <property type="molecule type" value="Genomic_DNA"/>
</dbReference>
<name>A0A9P8TGC6_9ASCO</name>
<feature type="domain" description="Thioesterase" evidence="2">
    <location>
        <begin position="130"/>
        <end position="199"/>
    </location>
</feature>
<evidence type="ECO:0000313" key="3">
    <source>
        <dbReference type="EMBL" id="KAH3677836.1"/>
    </source>
</evidence>
<organism evidence="3 4">
    <name type="scientific">Ogataea polymorpha</name>
    <dbReference type="NCBI Taxonomy" id="460523"/>
    <lineage>
        <taxon>Eukaryota</taxon>
        <taxon>Fungi</taxon>
        <taxon>Dikarya</taxon>
        <taxon>Ascomycota</taxon>
        <taxon>Saccharomycotina</taxon>
        <taxon>Pichiomycetes</taxon>
        <taxon>Pichiales</taxon>
        <taxon>Pichiaceae</taxon>
        <taxon>Ogataea</taxon>
    </lineage>
</organism>
<dbReference type="AlphaFoldDB" id="A0A9P8TGC6"/>
<keyword evidence="1" id="KW-1133">Transmembrane helix</keyword>
<dbReference type="InterPro" id="IPR029069">
    <property type="entry name" value="HotDog_dom_sf"/>
</dbReference>
<dbReference type="InterPro" id="IPR052061">
    <property type="entry name" value="PTE-AB_protein"/>
</dbReference>
<dbReference type="PANTHER" id="PTHR47260:SF4">
    <property type="entry name" value="MIOREX COMPLEX COMPONENT 3"/>
    <property type="match status" value="1"/>
</dbReference>
<dbReference type="SUPFAM" id="SSF54637">
    <property type="entry name" value="Thioesterase/thiol ester dehydrase-isomerase"/>
    <property type="match status" value="1"/>
</dbReference>
<reference evidence="3" key="1">
    <citation type="journal article" date="2021" name="Open Biol.">
        <title>Shared evolutionary footprints suggest mitochondrial oxidative damage underlies multiple complex I losses in fungi.</title>
        <authorList>
            <person name="Schikora-Tamarit M.A."/>
            <person name="Marcet-Houben M."/>
            <person name="Nosek J."/>
            <person name="Gabaldon T."/>
        </authorList>
    </citation>
    <scope>NUCLEOTIDE SEQUENCE</scope>
    <source>
        <strain evidence="3">NCAIM Y.01608</strain>
    </source>
</reference>
<keyword evidence="4" id="KW-1185">Reference proteome</keyword>
<proteinExistence type="predicted"/>
<keyword evidence="1" id="KW-0472">Membrane</keyword>